<evidence type="ECO:0000313" key="4">
    <source>
        <dbReference type="Proteomes" id="UP000886740"/>
    </source>
</evidence>
<keyword evidence="3" id="KW-0808">Transferase</keyword>
<dbReference type="GO" id="GO:0016020">
    <property type="term" value="C:membrane"/>
    <property type="evidence" value="ECO:0007669"/>
    <property type="project" value="InterPro"/>
</dbReference>
<protein>
    <submittedName>
        <fullName evidence="3">Histidine kinase</fullName>
    </submittedName>
</protein>
<dbReference type="InterPro" id="IPR050640">
    <property type="entry name" value="Bact_2-comp_sensor_kinase"/>
</dbReference>
<keyword evidence="1" id="KW-0812">Transmembrane</keyword>
<dbReference type="InterPro" id="IPR010559">
    <property type="entry name" value="Sig_transdc_His_kin_internal"/>
</dbReference>
<dbReference type="Pfam" id="PF06580">
    <property type="entry name" value="His_kinase"/>
    <property type="match status" value="1"/>
</dbReference>
<feature type="transmembrane region" description="Helical" evidence="1">
    <location>
        <begin position="12"/>
        <end position="35"/>
    </location>
</feature>
<dbReference type="PANTHER" id="PTHR34220">
    <property type="entry name" value="SENSOR HISTIDINE KINASE YPDA"/>
    <property type="match status" value="1"/>
</dbReference>
<dbReference type="GO" id="GO:0000155">
    <property type="term" value="F:phosphorelay sensor kinase activity"/>
    <property type="evidence" value="ECO:0007669"/>
    <property type="project" value="InterPro"/>
</dbReference>
<feature type="transmembrane region" description="Helical" evidence="1">
    <location>
        <begin position="115"/>
        <end position="135"/>
    </location>
</feature>
<keyword evidence="1" id="KW-1133">Transmembrane helix</keyword>
<dbReference type="EMBL" id="DXEL01000065">
    <property type="protein sequence ID" value="HIX75230.1"/>
    <property type="molecule type" value="Genomic_DNA"/>
</dbReference>
<sequence>MEWLYRHTQIKLGIFSVIGAFLVTFSNLICIPWEMTFYDESEHLNVYGAYLFRLLFFIGVIWALLEFNLQELKYYSFKRRFWGNFLIVAGSYLLFALLCKFFGVSKIDCTRYSVYIQFMVVFVFSLIFGHVMVLYMEKHRRELEIERLQTESQRSRCEALANQINPHFFFNSLNSLSALIRKKDEEKTLAFLNKLSDVFRYTLQSDKKELVALREEIDFVHAFGYMMEVRFANKLSFDIDIKPEALEWRLPVLSLLPLIDNVVIHNAIDSDHKMVVKIWINDQDELVVANPIFPKFTPPVTNGTGLANLKNRFMLLMGKNVRVEKDETNFCVYLSLQK</sequence>
<dbReference type="Proteomes" id="UP000886740">
    <property type="component" value="Unassembled WGS sequence"/>
</dbReference>
<proteinExistence type="predicted"/>
<name>A0A9D1XC17_9BACT</name>
<feature type="transmembrane region" description="Helical" evidence="1">
    <location>
        <begin position="81"/>
        <end position="103"/>
    </location>
</feature>
<keyword evidence="3" id="KW-0418">Kinase</keyword>
<evidence type="ECO:0000256" key="1">
    <source>
        <dbReference type="SAM" id="Phobius"/>
    </source>
</evidence>
<comment type="caution">
    <text evidence="3">The sequence shown here is derived from an EMBL/GenBank/DDBJ whole genome shotgun (WGS) entry which is preliminary data.</text>
</comment>
<evidence type="ECO:0000313" key="3">
    <source>
        <dbReference type="EMBL" id="HIX75230.1"/>
    </source>
</evidence>
<organism evidence="3 4">
    <name type="scientific">Candidatus Parabacteroides intestinipullorum</name>
    <dbReference type="NCBI Taxonomy" id="2838723"/>
    <lineage>
        <taxon>Bacteria</taxon>
        <taxon>Pseudomonadati</taxon>
        <taxon>Bacteroidota</taxon>
        <taxon>Bacteroidia</taxon>
        <taxon>Bacteroidales</taxon>
        <taxon>Tannerellaceae</taxon>
        <taxon>Parabacteroides</taxon>
    </lineage>
</organism>
<reference evidence="3" key="1">
    <citation type="journal article" date="2021" name="PeerJ">
        <title>Extensive microbial diversity within the chicken gut microbiome revealed by metagenomics and culture.</title>
        <authorList>
            <person name="Gilroy R."/>
            <person name="Ravi A."/>
            <person name="Getino M."/>
            <person name="Pursley I."/>
            <person name="Horton D.L."/>
            <person name="Alikhan N.F."/>
            <person name="Baker D."/>
            <person name="Gharbi K."/>
            <person name="Hall N."/>
            <person name="Watson M."/>
            <person name="Adriaenssens E.M."/>
            <person name="Foster-Nyarko E."/>
            <person name="Jarju S."/>
            <person name="Secka A."/>
            <person name="Antonio M."/>
            <person name="Oren A."/>
            <person name="Chaudhuri R.R."/>
            <person name="La Ragione R."/>
            <person name="Hildebrand F."/>
            <person name="Pallen M.J."/>
        </authorList>
    </citation>
    <scope>NUCLEOTIDE SEQUENCE</scope>
    <source>
        <strain evidence="3">ChiGjej6B6-14162</strain>
    </source>
</reference>
<reference evidence="3" key="2">
    <citation type="submission" date="2021-04" db="EMBL/GenBank/DDBJ databases">
        <authorList>
            <person name="Gilroy R."/>
        </authorList>
    </citation>
    <scope>NUCLEOTIDE SEQUENCE</scope>
    <source>
        <strain evidence="3">ChiGjej6B6-14162</strain>
    </source>
</reference>
<feature type="domain" description="Signal transduction histidine kinase internal region" evidence="2">
    <location>
        <begin position="156"/>
        <end position="235"/>
    </location>
</feature>
<dbReference type="AlphaFoldDB" id="A0A9D1XC17"/>
<keyword evidence="1" id="KW-0472">Membrane</keyword>
<evidence type="ECO:0000259" key="2">
    <source>
        <dbReference type="Pfam" id="PF06580"/>
    </source>
</evidence>
<feature type="transmembrane region" description="Helical" evidence="1">
    <location>
        <begin position="47"/>
        <end position="69"/>
    </location>
</feature>
<accession>A0A9D1XC17</accession>
<gene>
    <name evidence="3" type="ORF">H9977_09405</name>
</gene>
<dbReference type="PANTHER" id="PTHR34220:SF7">
    <property type="entry name" value="SENSOR HISTIDINE KINASE YPDA"/>
    <property type="match status" value="1"/>
</dbReference>